<dbReference type="Gene3D" id="3.40.50.300">
    <property type="entry name" value="P-loop containing nucleotide triphosphate hydrolases"/>
    <property type="match status" value="1"/>
</dbReference>
<dbReference type="InterPro" id="IPR010914">
    <property type="entry name" value="RsgA_GTPase_dom"/>
</dbReference>
<evidence type="ECO:0000256" key="5">
    <source>
        <dbReference type="ARBA" id="ARBA00022741"/>
    </source>
</evidence>
<dbReference type="Pfam" id="PF03193">
    <property type="entry name" value="RsgA_GTPase"/>
    <property type="match status" value="1"/>
</dbReference>
<evidence type="ECO:0000313" key="13">
    <source>
        <dbReference type="Proteomes" id="UP000321230"/>
    </source>
</evidence>
<dbReference type="CDD" id="cd01854">
    <property type="entry name" value="YjeQ_EngC"/>
    <property type="match status" value="1"/>
</dbReference>
<keyword evidence="7" id="KW-0862">Zinc</keyword>
<reference evidence="12 13" key="1">
    <citation type="submission" date="2019-07" db="EMBL/GenBank/DDBJ databases">
        <title>Whole genome shotgun sequence of Gluconobacter wancherniae NBRC 103581.</title>
        <authorList>
            <person name="Hosoyama A."/>
            <person name="Uohara A."/>
            <person name="Ohji S."/>
            <person name="Ichikawa N."/>
        </authorList>
    </citation>
    <scope>NUCLEOTIDE SEQUENCE [LARGE SCALE GENOMIC DNA]</scope>
    <source>
        <strain evidence="12 13">NBRC 103581</strain>
    </source>
</reference>
<dbReference type="GO" id="GO:0042254">
    <property type="term" value="P:ribosome biogenesis"/>
    <property type="evidence" value="ECO:0007669"/>
    <property type="project" value="UniProtKB-KW"/>
</dbReference>
<dbReference type="NCBIfam" id="TIGR00157">
    <property type="entry name" value="ribosome small subunit-dependent GTPase A"/>
    <property type="match status" value="1"/>
</dbReference>
<evidence type="ECO:0000259" key="10">
    <source>
        <dbReference type="PROSITE" id="PS50936"/>
    </source>
</evidence>
<keyword evidence="2" id="KW-0690">Ribosome biogenesis</keyword>
<dbReference type="GO" id="GO:0019843">
    <property type="term" value="F:rRNA binding"/>
    <property type="evidence" value="ECO:0007669"/>
    <property type="project" value="UniProtKB-KW"/>
</dbReference>
<keyword evidence="1" id="KW-0963">Cytoplasm</keyword>
<evidence type="ECO:0000256" key="3">
    <source>
        <dbReference type="ARBA" id="ARBA00022723"/>
    </source>
</evidence>
<evidence type="ECO:0000256" key="8">
    <source>
        <dbReference type="ARBA" id="ARBA00022884"/>
    </source>
</evidence>
<dbReference type="InterPro" id="IPR027417">
    <property type="entry name" value="P-loop_NTPase"/>
</dbReference>
<accession>A0A511B6A0</accession>
<evidence type="ECO:0000256" key="2">
    <source>
        <dbReference type="ARBA" id="ARBA00022517"/>
    </source>
</evidence>
<dbReference type="Gene3D" id="1.10.40.50">
    <property type="entry name" value="Probable gtpase engc, domain 3"/>
    <property type="match status" value="1"/>
</dbReference>
<proteinExistence type="predicted"/>
<dbReference type="GO" id="GO:0003924">
    <property type="term" value="F:GTPase activity"/>
    <property type="evidence" value="ECO:0007669"/>
    <property type="project" value="InterPro"/>
</dbReference>
<keyword evidence="13" id="KW-1185">Reference proteome</keyword>
<evidence type="ECO:0000256" key="7">
    <source>
        <dbReference type="ARBA" id="ARBA00022833"/>
    </source>
</evidence>
<feature type="domain" description="EngC GTPase" evidence="10">
    <location>
        <begin position="6"/>
        <end position="153"/>
    </location>
</feature>
<dbReference type="InterPro" id="IPR004881">
    <property type="entry name" value="Ribosome_biogen_GTPase_RsgA"/>
</dbReference>
<dbReference type="SUPFAM" id="SSF52540">
    <property type="entry name" value="P-loop containing nucleoside triphosphate hydrolases"/>
    <property type="match status" value="1"/>
</dbReference>
<evidence type="ECO:0000256" key="4">
    <source>
        <dbReference type="ARBA" id="ARBA00022730"/>
    </source>
</evidence>
<evidence type="ECO:0000256" key="1">
    <source>
        <dbReference type="ARBA" id="ARBA00022490"/>
    </source>
</evidence>
<sequence length="254" mass="27658">MQVIAANIDVAYLVMTMGSDFNLSRLERYLALTKESRAKPVIVLTKADLCDDITPIVSAVRDCAPSIDLQIVSSPKGLGLQEIASYLDGHRTGVMVGSSGAGKSTLLNALLKTEHAATGAVSAHGGQGRHTTTHRELVCLPSGGLLIDTPGMRELGMVNASEGLAAAFGDFALEVEALAQDCRFRNCQHESEPGCAVRAACEDGRLDERRWNNWVKMTREISLQQQKGDPAMQREARREQLRLNRLSRKSKRNT</sequence>
<keyword evidence="9" id="KW-0342">GTP-binding</keyword>
<gene>
    <name evidence="12" type="ORF">GWA01_10970</name>
</gene>
<comment type="caution">
    <text evidence="12">The sequence shown here is derived from an EMBL/GenBank/DDBJ whole genome shotgun (WGS) entry which is preliminary data.</text>
</comment>
<keyword evidence="5" id="KW-0547">Nucleotide-binding</keyword>
<feature type="domain" description="CP-type G" evidence="11">
    <location>
        <begin position="1"/>
        <end position="155"/>
    </location>
</feature>
<dbReference type="PANTHER" id="PTHR32120:SF10">
    <property type="entry name" value="SMALL RIBOSOMAL SUBUNIT BIOGENESIS GTPASE RSGA"/>
    <property type="match status" value="1"/>
</dbReference>
<dbReference type="PROSITE" id="PS51721">
    <property type="entry name" value="G_CP"/>
    <property type="match status" value="1"/>
</dbReference>
<dbReference type="EMBL" id="BJUZ01000001">
    <property type="protein sequence ID" value="GEK93327.1"/>
    <property type="molecule type" value="Genomic_DNA"/>
</dbReference>
<dbReference type="Proteomes" id="UP000321230">
    <property type="component" value="Unassembled WGS sequence"/>
</dbReference>
<evidence type="ECO:0000259" key="11">
    <source>
        <dbReference type="PROSITE" id="PS51721"/>
    </source>
</evidence>
<organism evidence="12 13">
    <name type="scientific">Gluconobacter wancherniae NBRC 103581</name>
    <dbReference type="NCBI Taxonomy" id="656744"/>
    <lineage>
        <taxon>Bacteria</taxon>
        <taxon>Pseudomonadati</taxon>
        <taxon>Pseudomonadota</taxon>
        <taxon>Alphaproteobacteria</taxon>
        <taxon>Acetobacterales</taxon>
        <taxon>Acetobacteraceae</taxon>
        <taxon>Gluconobacter</taxon>
    </lineage>
</organism>
<dbReference type="GO" id="GO:0046872">
    <property type="term" value="F:metal ion binding"/>
    <property type="evidence" value="ECO:0007669"/>
    <property type="project" value="UniProtKB-KW"/>
</dbReference>
<evidence type="ECO:0000256" key="6">
    <source>
        <dbReference type="ARBA" id="ARBA00022801"/>
    </source>
</evidence>
<dbReference type="AlphaFoldDB" id="A0A511B6A0"/>
<protein>
    <recommendedName>
        <fullName evidence="14">Ribosome biogenesis GTPase RsgA</fullName>
    </recommendedName>
</protein>
<keyword evidence="6" id="KW-0378">Hydrolase</keyword>
<dbReference type="GO" id="GO:0005525">
    <property type="term" value="F:GTP binding"/>
    <property type="evidence" value="ECO:0007669"/>
    <property type="project" value="UniProtKB-KW"/>
</dbReference>
<evidence type="ECO:0000313" key="12">
    <source>
        <dbReference type="EMBL" id="GEK93327.1"/>
    </source>
</evidence>
<dbReference type="InterPro" id="IPR030378">
    <property type="entry name" value="G_CP_dom"/>
</dbReference>
<evidence type="ECO:0008006" key="14">
    <source>
        <dbReference type="Google" id="ProtNLM"/>
    </source>
</evidence>
<dbReference type="PANTHER" id="PTHR32120">
    <property type="entry name" value="SMALL RIBOSOMAL SUBUNIT BIOGENESIS GTPASE RSGA"/>
    <property type="match status" value="1"/>
</dbReference>
<keyword evidence="4" id="KW-0699">rRNA-binding</keyword>
<keyword evidence="3" id="KW-0479">Metal-binding</keyword>
<keyword evidence="8" id="KW-0694">RNA-binding</keyword>
<dbReference type="PROSITE" id="PS50936">
    <property type="entry name" value="ENGC_GTPASE"/>
    <property type="match status" value="1"/>
</dbReference>
<name>A0A511B6A0_9PROT</name>
<evidence type="ECO:0000256" key="9">
    <source>
        <dbReference type="ARBA" id="ARBA00023134"/>
    </source>
</evidence>